<keyword evidence="5" id="KW-0285">Flavoprotein</keyword>
<evidence type="ECO:0000259" key="6">
    <source>
        <dbReference type="Pfam" id="PF01619"/>
    </source>
</evidence>
<dbReference type="SUPFAM" id="SSF51730">
    <property type="entry name" value="FAD-linked oxidoreductase"/>
    <property type="match status" value="1"/>
</dbReference>
<comment type="cofactor">
    <cofactor evidence="5">
        <name>FAD</name>
        <dbReference type="ChEBI" id="CHEBI:57692"/>
    </cofactor>
</comment>
<proteinExistence type="inferred from homology"/>
<dbReference type="Pfam" id="PF01619">
    <property type="entry name" value="Pro_dh"/>
    <property type="match status" value="1"/>
</dbReference>
<evidence type="ECO:0000256" key="5">
    <source>
        <dbReference type="RuleBase" id="RU364054"/>
    </source>
</evidence>
<dbReference type="InterPro" id="IPR002872">
    <property type="entry name" value="Proline_DH_dom"/>
</dbReference>
<evidence type="ECO:0000256" key="2">
    <source>
        <dbReference type="ARBA" id="ARBA00012695"/>
    </source>
</evidence>
<keyword evidence="8" id="KW-1185">Reference proteome</keyword>
<evidence type="ECO:0000313" key="7">
    <source>
        <dbReference type="EMBL" id="KAK6928006.1"/>
    </source>
</evidence>
<evidence type="ECO:0000256" key="4">
    <source>
        <dbReference type="ARBA" id="ARBA00023062"/>
    </source>
</evidence>
<dbReference type="PANTHER" id="PTHR13914:SF0">
    <property type="entry name" value="PROLINE DEHYDROGENASE 1, MITOCHONDRIAL"/>
    <property type="match status" value="1"/>
</dbReference>
<dbReference type="EMBL" id="JBAMMX010000014">
    <property type="protein sequence ID" value="KAK6928006.1"/>
    <property type="molecule type" value="Genomic_DNA"/>
</dbReference>
<dbReference type="InterPro" id="IPR015659">
    <property type="entry name" value="Proline_oxidase"/>
</dbReference>
<dbReference type="Proteomes" id="UP001370490">
    <property type="component" value="Unassembled WGS sequence"/>
</dbReference>
<keyword evidence="5" id="KW-0274">FAD</keyword>
<comment type="similarity">
    <text evidence="1 5">Belongs to the proline oxidase family.</text>
</comment>
<dbReference type="AlphaFoldDB" id="A0AAN8Z7Q3"/>
<dbReference type="GO" id="GO:0010133">
    <property type="term" value="P:L-proline catabolic process to L-glutamate"/>
    <property type="evidence" value="ECO:0007669"/>
    <property type="project" value="TreeGrafter"/>
</dbReference>
<gene>
    <name evidence="7" type="ORF">RJ641_006597</name>
</gene>
<organism evidence="7 8">
    <name type="scientific">Dillenia turbinata</name>
    <dbReference type="NCBI Taxonomy" id="194707"/>
    <lineage>
        <taxon>Eukaryota</taxon>
        <taxon>Viridiplantae</taxon>
        <taxon>Streptophyta</taxon>
        <taxon>Embryophyta</taxon>
        <taxon>Tracheophyta</taxon>
        <taxon>Spermatophyta</taxon>
        <taxon>Magnoliopsida</taxon>
        <taxon>eudicotyledons</taxon>
        <taxon>Gunneridae</taxon>
        <taxon>Pentapetalae</taxon>
        <taxon>Dilleniales</taxon>
        <taxon>Dilleniaceae</taxon>
        <taxon>Dillenia</taxon>
    </lineage>
</organism>
<reference evidence="7 8" key="1">
    <citation type="submission" date="2023-12" db="EMBL/GenBank/DDBJ databases">
        <title>A high-quality genome assembly for Dillenia turbinata (Dilleniales).</title>
        <authorList>
            <person name="Chanderbali A."/>
        </authorList>
    </citation>
    <scope>NUCLEOTIDE SEQUENCE [LARGE SCALE GENOMIC DNA]</scope>
    <source>
        <strain evidence="7">LSX21</strain>
        <tissue evidence="7">Leaf</tissue>
    </source>
</reference>
<dbReference type="GO" id="GO:0071949">
    <property type="term" value="F:FAD binding"/>
    <property type="evidence" value="ECO:0007669"/>
    <property type="project" value="TreeGrafter"/>
</dbReference>
<evidence type="ECO:0000256" key="3">
    <source>
        <dbReference type="ARBA" id="ARBA00023002"/>
    </source>
</evidence>
<dbReference type="PANTHER" id="PTHR13914">
    <property type="entry name" value="PROLINE OXIDASE"/>
    <property type="match status" value="1"/>
</dbReference>
<evidence type="ECO:0000256" key="1">
    <source>
        <dbReference type="ARBA" id="ARBA00005869"/>
    </source>
</evidence>
<dbReference type="GO" id="GO:0005739">
    <property type="term" value="C:mitochondrion"/>
    <property type="evidence" value="ECO:0007669"/>
    <property type="project" value="TreeGrafter"/>
</dbReference>
<feature type="domain" description="Proline dehydrogenase" evidence="6">
    <location>
        <begin position="132"/>
        <end position="465"/>
    </location>
</feature>
<comment type="caution">
    <text evidence="7">The sequence shown here is derived from an EMBL/GenBank/DDBJ whole genome shotgun (WGS) entry which is preliminary data.</text>
</comment>
<comment type="catalytic activity">
    <reaction evidence="5">
        <text>L-proline + a quinone = (S)-1-pyrroline-5-carboxylate + a quinol + H(+)</text>
        <dbReference type="Rhea" id="RHEA:23784"/>
        <dbReference type="ChEBI" id="CHEBI:15378"/>
        <dbReference type="ChEBI" id="CHEBI:17388"/>
        <dbReference type="ChEBI" id="CHEBI:24646"/>
        <dbReference type="ChEBI" id="CHEBI:60039"/>
        <dbReference type="ChEBI" id="CHEBI:132124"/>
        <dbReference type="EC" id="1.5.5.2"/>
    </reaction>
</comment>
<sequence>MAGRPSPKLLKNLHRLSRPLNSSSPSIVAIPELKFLEKPEPQAKPSEFNAQKDSILDLYDTRKLFSSVSTGKLIRSSINLHVTAIEPVVDFGTWVMQSKLIETFAVREIVLETIRHTFFEHFCGGETVEEAKRNIEKLSDAGLRGMMVYGLEDADDNESCDKNLEMFLQTAEATKTLPPSSMSFVIVKITAICRIGLLEKVSNLLRWEHKNPSFKLPWKQESLPLFAENSPLYHTLNRPEPLTPQEEDDFQRAQQRLQKLCHRCAELDVPLAVDAEYTSVQPAIDYLTYSSSILYNKDSKPVVYGTLQAYLKDAKERLFLACKGAEKMGVSLAYKLVRGAYMTSENKVATSLGFESPIHNSLQDTHRSYNDCASFMLDEIANGSGALLLATHNIDSAKLVASKSKDMGIGSKNENLQFSQLYAMAEGLSFSLRDAGFLVSKYMPFGPLEKIIPYLLRRAEENRGFLSTSVMDRQLMRKELARRFMAAIS</sequence>
<name>A0AAN8Z7Q3_9MAGN</name>
<comment type="function">
    <text evidence="5">Converts proline to delta-1-pyrroline-5-carboxylate.</text>
</comment>
<accession>A0AAN8Z7Q3</accession>
<keyword evidence="3 5" id="KW-0560">Oxidoreductase</keyword>
<evidence type="ECO:0000313" key="8">
    <source>
        <dbReference type="Proteomes" id="UP001370490"/>
    </source>
</evidence>
<dbReference type="InterPro" id="IPR029041">
    <property type="entry name" value="FAD-linked_oxidoreductase-like"/>
</dbReference>
<dbReference type="EC" id="1.5.5.2" evidence="2 5"/>
<protein>
    <recommendedName>
        <fullName evidence="2 5">Proline dehydrogenase</fullName>
        <ecNumber evidence="2 5">1.5.5.2</ecNumber>
    </recommendedName>
</protein>
<dbReference type="GO" id="GO:0004657">
    <property type="term" value="F:proline dehydrogenase activity"/>
    <property type="evidence" value="ECO:0007669"/>
    <property type="project" value="UniProtKB-EC"/>
</dbReference>
<dbReference type="Gene3D" id="3.20.20.220">
    <property type="match status" value="1"/>
</dbReference>
<keyword evidence="4 5" id="KW-0642">Proline metabolism</keyword>